<dbReference type="HOGENOM" id="CLU_3035213_0_0_1"/>
<protein>
    <submittedName>
        <fullName evidence="2">Uncharacterized protein</fullName>
    </submittedName>
</protein>
<reference evidence="2 3" key="2">
    <citation type="journal article" date="2007" name="BMC Biol.">
        <title>A 100%-complete sequence reveals unusually simple genomic features in the hot-spring red alga Cyanidioschyzon merolae.</title>
        <authorList>
            <person name="Nozaki H."/>
            <person name="Takano H."/>
            <person name="Misumi O."/>
            <person name="Terasawa K."/>
            <person name="Matsuzaki M."/>
            <person name="Maruyama S."/>
            <person name="Nishida K."/>
            <person name="Yagisawa F."/>
            <person name="Yoshida Y."/>
            <person name="Fujiwara T."/>
            <person name="Takio S."/>
            <person name="Tamura K."/>
            <person name="Chung S.J."/>
            <person name="Nakamura S."/>
            <person name="Kuroiwa H."/>
            <person name="Tanaka K."/>
            <person name="Sato N."/>
            <person name="Kuroiwa T."/>
        </authorList>
    </citation>
    <scope>NUCLEOTIDE SEQUENCE [LARGE SCALE GENOMIC DNA]</scope>
    <source>
        <strain evidence="2 3">10D</strain>
    </source>
</reference>
<feature type="transmembrane region" description="Helical" evidence="1">
    <location>
        <begin position="25"/>
        <end position="49"/>
    </location>
</feature>
<evidence type="ECO:0000313" key="3">
    <source>
        <dbReference type="Proteomes" id="UP000007014"/>
    </source>
</evidence>
<evidence type="ECO:0000256" key="1">
    <source>
        <dbReference type="SAM" id="Phobius"/>
    </source>
</evidence>
<evidence type="ECO:0000313" key="2">
    <source>
        <dbReference type="EMBL" id="BAM80930.1"/>
    </source>
</evidence>
<dbReference type="Gramene" id="CMM038CT">
    <property type="protein sequence ID" value="CMM038CT"/>
    <property type="gene ID" value="CMM038C"/>
</dbReference>
<accession>M1V5M5</accession>
<name>M1V5M5_CYAM1</name>
<reference evidence="2 3" key="1">
    <citation type="journal article" date="2004" name="Nature">
        <title>Genome sequence of the ultrasmall unicellular red alga Cyanidioschyzon merolae 10D.</title>
        <authorList>
            <person name="Matsuzaki M."/>
            <person name="Misumi O."/>
            <person name="Shin-i T."/>
            <person name="Maruyama S."/>
            <person name="Takahara M."/>
            <person name="Miyagishima S."/>
            <person name="Mori T."/>
            <person name="Nishida K."/>
            <person name="Yagisawa F."/>
            <person name="Nishida K."/>
            <person name="Yoshida Y."/>
            <person name="Nishimura Y."/>
            <person name="Nakao S."/>
            <person name="Kobayashi T."/>
            <person name="Momoyama Y."/>
            <person name="Higashiyama T."/>
            <person name="Minoda A."/>
            <person name="Sano M."/>
            <person name="Nomoto H."/>
            <person name="Oishi K."/>
            <person name="Hayashi H."/>
            <person name="Ohta F."/>
            <person name="Nishizaka S."/>
            <person name="Haga S."/>
            <person name="Miura S."/>
            <person name="Morishita T."/>
            <person name="Kabeya Y."/>
            <person name="Terasawa K."/>
            <person name="Suzuki Y."/>
            <person name="Ishii Y."/>
            <person name="Asakawa S."/>
            <person name="Takano H."/>
            <person name="Ohta N."/>
            <person name="Kuroiwa H."/>
            <person name="Tanaka K."/>
            <person name="Shimizu N."/>
            <person name="Sugano S."/>
            <person name="Sato N."/>
            <person name="Nozaki H."/>
            <person name="Ogasawara N."/>
            <person name="Kohara Y."/>
            <person name="Kuroiwa T."/>
        </authorList>
    </citation>
    <scope>NUCLEOTIDE SEQUENCE [LARGE SCALE GENOMIC DNA]</scope>
    <source>
        <strain evidence="2 3">10D</strain>
    </source>
</reference>
<sequence length="55" mass="6280">MMIISTACAFFPVHVLYIGENPDILLNAFFMMIISTACAFFPEHVLYMVKPLTYC</sequence>
<dbReference type="Proteomes" id="UP000007014">
    <property type="component" value="Chromosome 13"/>
</dbReference>
<keyword evidence="1" id="KW-0472">Membrane</keyword>
<keyword evidence="3" id="KW-1185">Reference proteome</keyword>
<proteinExistence type="predicted"/>
<dbReference type="AlphaFoldDB" id="M1V5M5"/>
<dbReference type="KEGG" id="cme:CYME_CMM038C"/>
<dbReference type="EMBL" id="AP006495">
    <property type="protein sequence ID" value="BAM80930.1"/>
    <property type="molecule type" value="Genomic_DNA"/>
</dbReference>
<keyword evidence="1" id="KW-1133">Transmembrane helix</keyword>
<gene>
    <name evidence="2" type="ORF">CYME_CMM038C</name>
</gene>
<dbReference type="RefSeq" id="XP_005536966.1">
    <property type="nucleotide sequence ID" value="XM_005536909.1"/>
</dbReference>
<keyword evidence="1" id="KW-0812">Transmembrane</keyword>
<dbReference type="GeneID" id="16994980"/>
<organism evidence="2 3">
    <name type="scientific">Cyanidioschyzon merolae (strain NIES-3377 / 10D)</name>
    <name type="common">Unicellular red alga</name>
    <dbReference type="NCBI Taxonomy" id="280699"/>
    <lineage>
        <taxon>Eukaryota</taxon>
        <taxon>Rhodophyta</taxon>
        <taxon>Bangiophyceae</taxon>
        <taxon>Cyanidiales</taxon>
        <taxon>Cyanidiaceae</taxon>
        <taxon>Cyanidioschyzon</taxon>
    </lineage>
</organism>